<feature type="transmembrane region" description="Helical" evidence="2">
    <location>
        <begin position="543"/>
        <end position="561"/>
    </location>
</feature>
<feature type="region of interest" description="Disordered" evidence="1">
    <location>
        <begin position="140"/>
        <end position="163"/>
    </location>
</feature>
<feature type="transmembrane region" description="Helical" evidence="2">
    <location>
        <begin position="469"/>
        <end position="488"/>
    </location>
</feature>
<feature type="compositionally biased region" description="Polar residues" evidence="1">
    <location>
        <begin position="290"/>
        <end position="318"/>
    </location>
</feature>
<feature type="transmembrane region" description="Helical" evidence="2">
    <location>
        <begin position="951"/>
        <end position="970"/>
    </location>
</feature>
<organism evidence="3 4">
    <name type="scientific">Cutaneotrichosporon oleaginosum</name>
    <dbReference type="NCBI Taxonomy" id="879819"/>
    <lineage>
        <taxon>Eukaryota</taxon>
        <taxon>Fungi</taxon>
        <taxon>Dikarya</taxon>
        <taxon>Basidiomycota</taxon>
        <taxon>Agaricomycotina</taxon>
        <taxon>Tremellomycetes</taxon>
        <taxon>Trichosporonales</taxon>
        <taxon>Trichosporonaceae</taxon>
        <taxon>Cutaneotrichosporon</taxon>
    </lineage>
</organism>
<feature type="compositionally biased region" description="Basic and acidic residues" evidence="1">
    <location>
        <begin position="1"/>
        <end position="16"/>
    </location>
</feature>
<feature type="transmembrane region" description="Helical" evidence="2">
    <location>
        <begin position="977"/>
        <end position="997"/>
    </location>
</feature>
<feature type="transmembrane region" description="Helical" evidence="2">
    <location>
        <begin position="822"/>
        <end position="840"/>
    </location>
</feature>
<name>A0A0J0XRA1_9TREE</name>
<feature type="compositionally biased region" description="Low complexity" evidence="1">
    <location>
        <begin position="319"/>
        <end position="332"/>
    </location>
</feature>
<sequence length="1037" mass="110110">MSEKHTRPTPHPTERSRRPRALSARENIRNCLHTLSAREDIVERPRTLSSSGDVENCPRIFSLRGDVENRPRTLSAAEKARLLTQMAAGLPGAAVWAGDEPKGLSEASLTTATALATDPLSLATGDMGVKPTKILRPPRVFRSDGELPSPLAPPAPPSASAHSAYSEHSDVPAIAFPRHDQPSVLTTAVDAHKGGLDEPLEAPQADPEAHIRHRLETFRRTVAADMAVDLGHYADSASLEDIVMVMGEIGESAAPLLTLPADIAKYHGSASQHSLDASPTVPSPRDSPPLQESLTSPCTSSTTVAGTSPPQVSSSSARPVTTTPVIPDTPDIQDLSVGDSTLNSASSPKLAVADKIDSSESEKDPEATGVQPLLRQSNHKLSWHKRITRALNPDIWISSLTYDVAVALVLFPRLSVWDDFWSLTAHTAVVISLWLSAGAELPTLVLLAPLLLVALGECSLPAFVDGTALPFQLVAASVAVHHAILFAAHSIGGPIGAPNHFVRRNLPDANRGNFGPLTVVRATTGVVRAGVEVVLLRGRWHRAAWSVLTAALAATAVPLAHHPALTGGLLASSVGLTLLLALWGAFLAAHRAVSAAIRQRARDAMRASLSAIARDIDALALDVLLAQLARFTAVLESMEADERRLFGPEEAAVRALHTLSVHTQTVAKQLRAACAALAAGKEVTDAESIAIAAFDAGMATAREFAQLRCALRIPADIAHAAQLDLTYWHAWRVRDADAWYCAKGVLAHRTLVDPTAKPSVQMLQSMLDPVVNWRAVEQGGNGTGGGGRDRWAQLLTVVLVVGVYRVVAPVQVLLYIDHSYRLWINFVFCVATVCLLHAFVQPAHSPGPPGYAVAWVVVHALLLLALLVLLVSLTNALLAAAHLPLLRSLGAPTGLGAYAPFALPAAWGYAQNAALVRLADTLRPPFTPLKDTGSVFSLRRQLEGHFARQTWPLYPSAGAVLTLLGLRGLIVAPRLRLWLTTGAGAVLAVVGSIAVAARGDVGGDILAHLLPWMLPSVCLYFLAVAVVATAIDTHWAY</sequence>
<feature type="transmembrane region" description="Helical" evidence="2">
    <location>
        <begin position="852"/>
        <end position="878"/>
    </location>
</feature>
<feature type="region of interest" description="Disordered" evidence="1">
    <location>
        <begin position="270"/>
        <end position="349"/>
    </location>
</feature>
<keyword evidence="4" id="KW-1185">Reference proteome</keyword>
<dbReference type="RefSeq" id="XP_018280111.1">
    <property type="nucleotide sequence ID" value="XM_018426551.1"/>
</dbReference>
<keyword evidence="2" id="KW-0472">Membrane</keyword>
<feature type="transmembrane region" description="Helical" evidence="2">
    <location>
        <begin position="395"/>
        <end position="414"/>
    </location>
</feature>
<reference evidence="3 4" key="1">
    <citation type="submission" date="2015-03" db="EMBL/GenBank/DDBJ databases">
        <title>Genomics and transcriptomics of the oil-accumulating basidiomycete yeast T. oleaginosus allow insights into substrate utilization and the diverse evolutionary trajectories of mating systems in fungi.</title>
        <authorList>
            <consortium name="DOE Joint Genome Institute"/>
            <person name="Kourist R."/>
            <person name="Kracht O."/>
            <person name="Bracharz F."/>
            <person name="Lipzen A."/>
            <person name="Nolan M."/>
            <person name="Ohm R."/>
            <person name="Grigoriev I."/>
            <person name="Sun S."/>
            <person name="Heitman J."/>
            <person name="Bruck T."/>
            <person name="Nowrousian M."/>
        </authorList>
    </citation>
    <scope>NUCLEOTIDE SEQUENCE [LARGE SCALE GENOMIC DNA]</scope>
    <source>
        <strain evidence="3 4">IBC0246</strain>
    </source>
</reference>
<evidence type="ECO:0000256" key="1">
    <source>
        <dbReference type="SAM" id="MobiDB-lite"/>
    </source>
</evidence>
<proteinExistence type="predicted"/>
<dbReference type="EMBL" id="KQ087193">
    <property type="protein sequence ID" value="KLT43620.1"/>
    <property type="molecule type" value="Genomic_DNA"/>
</dbReference>
<feature type="transmembrane region" description="Helical" evidence="2">
    <location>
        <begin position="567"/>
        <end position="589"/>
    </location>
</feature>
<feature type="compositionally biased region" description="Polar residues" evidence="1">
    <location>
        <begin position="338"/>
        <end position="347"/>
    </location>
</feature>
<evidence type="ECO:0000313" key="4">
    <source>
        <dbReference type="Proteomes" id="UP000053611"/>
    </source>
</evidence>
<dbReference type="AlphaFoldDB" id="A0A0J0XRA1"/>
<feature type="transmembrane region" description="Helical" evidence="2">
    <location>
        <begin position="1009"/>
        <end position="1031"/>
    </location>
</feature>
<dbReference type="Proteomes" id="UP000053611">
    <property type="component" value="Unassembled WGS sequence"/>
</dbReference>
<keyword evidence="2" id="KW-1133">Transmembrane helix</keyword>
<evidence type="ECO:0000256" key="2">
    <source>
        <dbReference type="SAM" id="Phobius"/>
    </source>
</evidence>
<keyword evidence="2" id="KW-0812">Transmembrane</keyword>
<dbReference type="GeneID" id="28987154"/>
<accession>A0A0J0XRA1</accession>
<evidence type="ECO:0000313" key="3">
    <source>
        <dbReference type="EMBL" id="KLT43620.1"/>
    </source>
</evidence>
<gene>
    <name evidence="3" type="ORF">CC85DRAFT_327165</name>
</gene>
<feature type="region of interest" description="Disordered" evidence="1">
    <location>
        <begin position="1"/>
        <end position="24"/>
    </location>
</feature>
<protein>
    <submittedName>
        <fullName evidence="3">Uncharacterized protein</fullName>
    </submittedName>
</protein>